<comment type="similarity">
    <text evidence="2">Belongs to the NADH:flavin oxidoreductase/NADH oxidase family.</text>
</comment>
<gene>
    <name evidence="5" type="ORF">SAMN05216252_11366</name>
</gene>
<sequence length="410" mass="44151">MHNSPLFDPVRLGALSLANRFVMPPMTRSRSLPDGSPGPSAPLYYSQRASAGLIITEGTVVAAEGVGGPGIPGLWSDAQVQGWKRVTDAVHDAGSTIVTQLWHTGRASHPVFQPGGKTPVGPSPVAIDGLVFTDEGRVPFVAPRPLEIDEIQEIVAQFAKAGENAMAAGFDGVEVHAANGYLIDQFLQDSANRRTDRYGGGVENRARLLLEIVDALAGTVGADRVGVRISPSSVFQDMTDSDPHALFGHVVDELAARDLAYLHLVEPGIIGNDDHTAERRPADDIDSAWARQRYPGRLIATGGYGREEALRAVESGTVDAVGFGRDFIANPDLPERLARDAELREALRPTFFGGDDRGYLDYPSLEAERLLSELREGRLEPVPGLELNSATPPDTWHLAWAQQRHAAARD</sequence>
<dbReference type="Gene3D" id="3.20.20.70">
    <property type="entry name" value="Aldolase class I"/>
    <property type="match status" value="1"/>
</dbReference>
<dbReference type="InterPro" id="IPR001155">
    <property type="entry name" value="OxRdtase_FMN_N"/>
</dbReference>
<proteinExistence type="inferred from homology"/>
<dbReference type="InterPro" id="IPR045247">
    <property type="entry name" value="Oye-like"/>
</dbReference>
<dbReference type="GO" id="GO:0016628">
    <property type="term" value="F:oxidoreductase activity, acting on the CH-CH group of donors, NAD or NADP as acceptor"/>
    <property type="evidence" value="ECO:0007669"/>
    <property type="project" value="UniProtKB-ARBA"/>
</dbReference>
<dbReference type="InterPro" id="IPR013785">
    <property type="entry name" value="Aldolase_TIM"/>
</dbReference>
<keyword evidence="3" id="KW-0560">Oxidoreductase</keyword>
<evidence type="ECO:0000256" key="2">
    <source>
        <dbReference type="ARBA" id="ARBA00005979"/>
    </source>
</evidence>
<comment type="cofactor">
    <cofactor evidence="1">
        <name>FMN</name>
        <dbReference type="ChEBI" id="CHEBI:58210"/>
    </cofactor>
</comment>
<feature type="domain" description="NADH:flavin oxidoreductase/NADH oxidase N-terminal" evidence="4">
    <location>
        <begin position="6"/>
        <end position="341"/>
    </location>
</feature>
<reference evidence="5 6" key="1">
    <citation type="submission" date="2017-06" db="EMBL/GenBank/DDBJ databases">
        <authorList>
            <person name="Kim H.J."/>
            <person name="Triplett B.A."/>
        </authorList>
    </citation>
    <scope>NUCLEOTIDE SEQUENCE [LARGE SCALE GENOMIC DNA]</scope>
    <source>
        <strain evidence="5 6">CGMCC 4.1858</strain>
    </source>
</reference>
<accession>A0A239JJA8</accession>
<dbReference type="AlphaFoldDB" id="A0A239JJA8"/>
<dbReference type="PANTHER" id="PTHR22893:SF91">
    <property type="entry name" value="NADPH DEHYDROGENASE 2-RELATED"/>
    <property type="match status" value="1"/>
</dbReference>
<organism evidence="5 6">
    <name type="scientific">Actinacidiphila glaucinigra</name>
    <dbReference type="NCBI Taxonomy" id="235986"/>
    <lineage>
        <taxon>Bacteria</taxon>
        <taxon>Bacillati</taxon>
        <taxon>Actinomycetota</taxon>
        <taxon>Actinomycetes</taxon>
        <taxon>Kitasatosporales</taxon>
        <taxon>Streptomycetaceae</taxon>
        <taxon>Actinacidiphila</taxon>
    </lineage>
</organism>
<dbReference type="PANTHER" id="PTHR22893">
    <property type="entry name" value="NADH OXIDOREDUCTASE-RELATED"/>
    <property type="match status" value="1"/>
</dbReference>
<dbReference type="Proteomes" id="UP000198280">
    <property type="component" value="Unassembled WGS sequence"/>
</dbReference>
<dbReference type="FunFam" id="3.20.20.70:FF:000059">
    <property type="entry name" value="N-ethylmaleimide reductase, FMN-linked"/>
    <property type="match status" value="1"/>
</dbReference>
<evidence type="ECO:0000313" key="5">
    <source>
        <dbReference type="EMBL" id="SNT05915.1"/>
    </source>
</evidence>
<dbReference type="CDD" id="cd02933">
    <property type="entry name" value="OYE_like_FMN"/>
    <property type="match status" value="1"/>
</dbReference>
<evidence type="ECO:0000256" key="1">
    <source>
        <dbReference type="ARBA" id="ARBA00001917"/>
    </source>
</evidence>
<keyword evidence="6" id="KW-1185">Reference proteome</keyword>
<dbReference type="GO" id="GO:0010181">
    <property type="term" value="F:FMN binding"/>
    <property type="evidence" value="ECO:0007669"/>
    <property type="project" value="InterPro"/>
</dbReference>
<name>A0A239JJA8_9ACTN</name>
<dbReference type="GO" id="GO:0005829">
    <property type="term" value="C:cytosol"/>
    <property type="evidence" value="ECO:0007669"/>
    <property type="project" value="UniProtKB-ARBA"/>
</dbReference>
<dbReference type="Pfam" id="PF00724">
    <property type="entry name" value="Oxidored_FMN"/>
    <property type="match status" value="1"/>
</dbReference>
<evidence type="ECO:0000256" key="3">
    <source>
        <dbReference type="ARBA" id="ARBA00023002"/>
    </source>
</evidence>
<dbReference type="SUPFAM" id="SSF51395">
    <property type="entry name" value="FMN-linked oxidoreductases"/>
    <property type="match status" value="1"/>
</dbReference>
<dbReference type="OrthoDB" id="3169239at2"/>
<dbReference type="RefSeq" id="WP_089226023.1">
    <property type="nucleotide sequence ID" value="NZ_FZOF01000013.1"/>
</dbReference>
<dbReference type="EMBL" id="FZOF01000013">
    <property type="protein sequence ID" value="SNT05915.1"/>
    <property type="molecule type" value="Genomic_DNA"/>
</dbReference>
<protein>
    <submittedName>
        <fullName evidence="5">N-ethylmaleimide reductase</fullName>
    </submittedName>
</protein>
<evidence type="ECO:0000259" key="4">
    <source>
        <dbReference type="Pfam" id="PF00724"/>
    </source>
</evidence>
<evidence type="ECO:0000313" key="6">
    <source>
        <dbReference type="Proteomes" id="UP000198280"/>
    </source>
</evidence>